<dbReference type="PANTHER" id="PTHR12858">
    <property type="entry name" value="RIBOSOME BIOGENESIS PROTEIN"/>
    <property type="match status" value="1"/>
</dbReference>
<feature type="compositionally biased region" description="Pro residues" evidence="2">
    <location>
        <begin position="669"/>
        <end position="682"/>
    </location>
</feature>
<evidence type="ECO:0000313" key="4">
    <source>
        <dbReference type="EMBL" id="CAK0899689.1"/>
    </source>
</evidence>
<proteinExistence type="predicted"/>
<dbReference type="InterPro" id="IPR043128">
    <property type="entry name" value="Rev_trsase/Diguanyl_cyclase"/>
</dbReference>
<dbReference type="SUPFAM" id="SSF56672">
    <property type="entry name" value="DNA/RNA polymerases"/>
    <property type="match status" value="1"/>
</dbReference>
<evidence type="ECO:0000313" key="5">
    <source>
        <dbReference type="Proteomes" id="UP001189429"/>
    </source>
</evidence>
<dbReference type="SUPFAM" id="SSF56349">
    <property type="entry name" value="DNA breaking-rejoining enzymes"/>
    <property type="match status" value="1"/>
</dbReference>
<accession>A0ABN9XNK4</accession>
<feature type="non-terminal residue" evidence="4">
    <location>
        <position position="1840"/>
    </location>
</feature>
<organism evidence="4 5">
    <name type="scientific">Prorocentrum cordatum</name>
    <dbReference type="NCBI Taxonomy" id="2364126"/>
    <lineage>
        <taxon>Eukaryota</taxon>
        <taxon>Sar</taxon>
        <taxon>Alveolata</taxon>
        <taxon>Dinophyceae</taxon>
        <taxon>Prorocentrales</taxon>
        <taxon>Prorocentraceae</taxon>
        <taxon>Prorocentrum</taxon>
    </lineage>
</organism>
<comment type="caution">
    <text evidence="4">The sequence shown here is derived from an EMBL/GenBank/DDBJ whole genome shotgun (WGS) entry which is preliminary data.</text>
</comment>
<protein>
    <recommendedName>
        <fullName evidence="3">Ribosome biogenesis protein BMS1/TSR1 C-terminal domain-containing protein</fullName>
    </recommendedName>
</protein>
<dbReference type="Gene3D" id="3.30.70.270">
    <property type="match status" value="1"/>
</dbReference>
<dbReference type="InterPro" id="IPR011010">
    <property type="entry name" value="DNA_brk_join_enz"/>
</dbReference>
<dbReference type="SMART" id="SM01362">
    <property type="entry name" value="DUF663"/>
    <property type="match status" value="1"/>
</dbReference>
<dbReference type="InterPro" id="IPR039761">
    <property type="entry name" value="Bms1/Tsr1"/>
</dbReference>
<dbReference type="PANTHER" id="PTHR12858:SF2">
    <property type="entry name" value="RIBOSOME BIOGENESIS PROTEIN BMS1 HOMOLOG"/>
    <property type="match status" value="1"/>
</dbReference>
<dbReference type="Gene3D" id="3.10.10.10">
    <property type="entry name" value="HIV Type 1 Reverse Transcriptase, subunit A, domain 1"/>
    <property type="match status" value="1"/>
</dbReference>
<dbReference type="EMBL" id="CAUYUJ010020647">
    <property type="protein sequence ID" value="CAK0899689.1"/>
    <property type="molecule type" value="Genomic_DNA"/>
</dbReference>
<feature type="compositionally biased region" description="Basic and acidic residues" evidence="2">
    <location>
        <begin position="1"/>
        <end position="14"/>
    </location>
</feature>
<keyword evidence="1" id="KW-0233">DNA recombination</keyword>
<feature type="non-terminal residue" evidence="4">
    <location>
        <position position="1"/>
    </location>
</feature>
<gene>
    <name evidence="4" type="ORF">PCOR1329_LOCUS77140</name>
</gene>
<name>A0ABN9XNK4_9DINO</name>
<keyword evidence="5" id="KW-1185">Reference proteome</keyword>
<dbReference type="Proteomes" id="UP001189429">
    <property type="component" value="Unassembled WGS sequence"/>
</dbReference>
<dbReference type="InterPro" id="IPR007034">
    <property type="entry name" value="BMS1_TSR1_C"/>
</dbReference>
<evidence type="ECO:0000256" key="2">
    <source>
        <dbReference type="SAM" id="MobiDB-lite"/>
    </source>
</evidence>
<dbReference type="InterPro" id="IPR043502">
    <property type="entry name" value="DNA/RNA_pol_sf"/>
</dbReference>
<feature type="region of interest" description="Disordered" evidence="2">
    <location>
        <begin position="1"/>
        <end position="62"/>
    </location>
</feature>
<dbReference type="Gene3D" id="1.10.443.10">
    <property type="entry name" value="Intergrase catalytic core"/>
    <property type="match status" value="1"/>
</dbReference>
<evidence type="ECO:0000256" key="1">
    <source>
        <dbReference type="ARBA" id="ARBA00023172"/>
    </source>
</evidence>
<sequence>AEDWGEERREELKARKFITGGWSSAEEDEDAEPKPAADGAEGGEAGEQGEEDGAGAAPDKAVAAGDGFSDGVAISTFVRIRLEGVPAAYVAEMRRERPVLLGGLLPGEQRMGMTQVRVKRHRWHPKLLKSGDPLLLSVGWRRYQSVPTFSLEDRGEKRMRYLKYTLEHAHCVMTMYGPMVPPNAGVMAFRSWQKVSHFRVCATGGVLESAPNFDIRKKLKLVGEPYKIFRNTAFVKGMFNSDLEVSKYSHSKIQTVSGIRGEIKKAEGTRGCFRATFEDRILMSDLVVCKCWVRVAPRMVLPDYLSDLLQSGAREIGRGAVAGVVASWTATGVQSEACPLPPPCPPGPACPNLTCPELTCPEAVCPACPTLVCPEGPPWVLLAAALVFNGVVAAVGGFCAGALMPGSRILVRYVDAGEDLLHERVCLWPVSFEEWVTESPDGDQMPERLTGPDVEEFIVLAPGGGVPRHVVSPRYRFRREIGARELRGKVIEARYQARQALAAGEAPLPAPLHTQQWDGRVVALEDFWRLGGAPARRGRGKAPPTVLDAPDDEDDDLGGTQTPPPREEAVAAAATAIVEDEKDYRWVVGEPNSSFPLGTEFTVATILSEKDARRLGDRMLVSVTASPASGRTAEGVVVLYRLHVDDVPGFGARRWRDIAALMPSDGPGAPEPPLPAPVDAPPEPDLDDARTLPVQCDEQGERFRSWKEAVAKMHESFYEDWPVEGPRTMLWMAKNIERTGGSPMQWYHKYLAENRIAASDRLACELQAMCRLLEHAGCYDQLNLASLAAFEVLARRMQLLLDAASRGPGEGRFEGEELWSGHQQRTAGIAPALTAHVATRTKEKAEIEKQRQKAQEVRAATAHPKAKAAAKKGAGGAVFQLRLAFVAYLSFTFFFQMQPEAITRRANDAISTLNWLSGCGGAAPEGICSPAQAEAVQHIKGVMERSQAVDVVPRPHEAARALLRSRAGYDSDEHIVSDYQEELLSVPASCKDCPYAVDVVPAEAASMLVDFEERMVRPDIEFWELEDNSEPVTPYMDRNLSGDRQAYIKFVRRLESIGVLRWCTAVKERATVFCVKKKSGMQRLVVDARRSNRRFRDPPGVELATAESLGLIEVDDDSEVFISTGDVRDAFYRFKIDVELSRYFGLPPLRAEELHLHEAEGEWLSADRWVHPCFAVLPMGFKWSLYLVQEAVTKQVEEATGATADRRLQTFGGSRLITSGGQPLHYVYVDNVGFLGGQPKEVQTMKDCACERLDGVGLSTHEHVEAQTQSEVLGVAIDGGKGIVATSLKRMWKVDSLLTWLLDRGVASGHQLESTVGHLTFIFMLRRPLLSVLSATYQFIRSAGGEQIELWPSVRAELSAARALLPFAFAQWRLPWHGEVVATDACPTGSRDALEDKFTVYVPKGTNDPNEYWEEDPKFPDISPDWIHEAPWKFVYAGRSVPISQPAKLRRLSTALARQDRFSVEVDALGRSFLETKAVGEKVDQQYVEVMEGFVQDCARLGLSLDSPEEVDFALIEVFDEKFFNGMDGSVGHYLLAAIKGIRPEFGRAGTLRLPRAHRALQGWDRLAPGQSRLPEARPVWAALMVELVRAGFRTMAIETLAALVTYARPGEIHELKAKWLIPPSSNVGPHWTFVIRPSEELRPTKVGIYDDTVIWDKEEAWTTQLLRELVRGKSGDEPVFNYSYAAYLKQFKAAATRLGLPELVPYQLRHSGASWDRLQLRRTLDEIMKRGRWGSHKSVARYEKGGRVQAQWQRLPKSFQQFALWCEANLQRVMLDGLAPPAAPSLPRRLSAVDVEKVHIGNLLTRFTIKLVRLCLRMKVPCIVENPLTSMFWILPEVL</sequence>
<feature type="region of interest" description="Disordered" evidence="2">
    <location>
        <begin position="533"/>
        <end position="565"/>
    </location>
</feature>
<evidence type="ECO:0000259" key="3">
    <source>
        <dbReference type="SMART" id="SM01362"/>
    </source>
</evidence>
<feature type="region of interest" description="Disordered" evidence="2">
    <location>
        <begin position="662"/>
        <end position="682"/>
    </location>
</feature>
<dbReference type="Pfam" id="PF04950">
    <property type="entry name" value="RIBIOP_C"/>
    <property type="match status" value="1"/>
</dbReference>
<dbReference type="InterPro" id="IPR013762">
    <property type="entry name" value="Integrase-like_cat_sf"/>
</dbReference>
<reference evidence="4" key="1">
    <citation type="submission" date="2023-10" db="EMBL/GenBank/DDBJ databases">
        <authorList>
            <person name="Chen Y."/>
            <person name="Shah S."/>
            <person name="Dougan E. K."/>
            <person name="Thang M."/>
            <person name="Chan C."/>
        </authorList>
    </citation>
    <scope>NUCLEOTIDE SEQUENCE [LARGE SCALE GENOMIC DNA]</scope>
</reference>
<feature type="domain" description="Ribosome biogenesis protein BMS1/TSR1 C-terminal" evidence="3">
    <location>
        <begin position="1"/>
        <end position="295"/>
    </location>
</feature>